<feature type="signal peptide" evidence="3">
    <location>
        <begin position="1"/>
        <end position="17"/>
    </location>
</feature>
<accession>A0ABT2ELH9</accession>
<dbReference type="Gene3D" id="2.60.120.260">
    <property type="entry name" value="Galactose-binding domain-like"/>
    <property type="match status" value="1"/>
</dbReference>
<feature type="chain" id="PRO_5045327095" description="SUN domain-containing protein" evidence="3">
    <location>
        <begin position="18"/>
        <end position="254"/>
    </location>
</feature>
<keyword evidence="1" id="KW-0175">Coiled coil</keyword>
<evidence type="ECO:0000256" key="3">
    <source>
        <dbReference type="SAM" id="SignalP"/>
    </source>
</evidence>
<reference evidence="5 6" key="1">
    <citation type="submission" date="2022-08" db="EMBL/GenBank/DDBJ databases">
        <title>Bacterial and archaeal communities from various locations to study Microbial Dark Matter (Phase II).</title>
        <authorList>
            <person name="Stepanauskas R."/>
        </authorList>
    </citation>
    <scope>NUCLEOTIDE SEQUENCE [LARGE SCALE GENOMIC DNA]</scope>
    <source>
        <strain evidence="5 6">PD1</strain>
    </source>
</reference>
<dbReference type="InterPro" id="IPR012919">
    <property type="entry name" value="SUN_dom"/>
</dbReference>
<evidence type="ECO:0000256" key="2">
    <source>
        <dbReference type="SAM" id="MobiDB-lite"/>
    </source>
</evidence>
<comment type="caution">
    <text evidence="5">The sequence shown here is derived from an EMBL/GenBank/DDBJ whole genome shotgun (WGS) entry which is preliminary data.</text>
</comment>
<evidence type="ECO:0000256" key="1">
    <source>
        <dbReference type="SAM" id="Coils"/>
    </source>
</evidence>
<dbReference type="InterPro" id="IPR008979">
    <property type="entry name" value="Galactose-bd-like_sf"/>
</dbReference>
<dbReference type="Pfam" id="PF07738">
    <property type="entry name" value="Sad1_UNC"/>
    <property type="match status" value="1"/>
</dbReference>
<feature type="domain" description="SUN" evidence="4">
    <location>
        <begin position="121"/>
        <end position="189"/>
    </location>
</feature>
<keyword evidence="3" id="KW-0732">Signal</keyword>
<feature type="region of interest" description="Disordered" evidence="2">
    <location>
        <begin position="226"/>
        <end position="254"/>
    </location>
</feature>
<sequence>MRWLLLFTAAMSTSLLAQTQPKQPSKPLVLSGTVNLVAARNGGTIVKFTSQLDDEHWSVRNLIDGTVWDGREPQTGTNGWASKEAKFPQEIIFAFRNREVKLINKVVLDPTIPDPTFIGRAARDFEIWVTTDENPDKANWKLVLIGTLRNEKRRQEFYFLPTEARFVKLRILSNHGSDRYVALGEFEVYEATHGIAVLDQLIARLEQLLADLRRYRDMLAEQGLRAVTEGSEQGEKSDGKDEAAKSESHNQPQK</sequence>
<gene>
    <name evidence="5" type="ORF">M2350_001200</name>
</gene>
<evidence type="ECO:0000313" key="6">
    <source>
        <dbReference type="Proteomes" id="UP001204798"/>
    </source>
</evidence>
<proteinExistence type="predicted"/>
<dbReference type="RefSeq" id="WP_259094845.1">
    <property type="nucleotide sequence ID" value="NZ_CP130454.1"/>
</dbReference>
<evidence type="ECO:0000313" key="5">
    <source>
        <dbReference type="EMBL" id="MCS3918800.1"/>
    </source>
</evidence>
<dbReference type="SUPFAM" id="SSF49785">
    <property type="entry name" value="Galactose-binding domain-like"/>
    <property type="match status" value="1"/>
</dbReference>
<name>A0ABT2ELH9_9BACT</name>
<dbReference type="EMBL" id="JANUCP010000002">
    <property type="protein sequence ID" value="MCS3918800.1"/>
    <property type="molecule type" value="Genomic_DNA"/>
</dbReference>
<keyword evidence="6" id="KW-1185">Reference proteome</keyword>
<feature type="compositionally biased region" description="Basic and acidic residues" evidence="2">
    <location>
        <begin position="233"/>
        <end position="248"/>
    </location>
</feature>
<feature type="coiled-coil region" evidence="1">
    <location>
        <begin position="195"/>
        <end position="222"/>
    </location>
</feature>
<protein>
    <recommendedName>
        <fullName evidence="4">SUN domain-containing protein</fullName>
    </recommendedName>
</protein>
<dbReference type="Proteomes" id="UP001204798">
    <property type="component" value="Unassembled WGS sequence"/>
</dbReference>
<organism evidence="5 6">
    <name type="scientific">Candidatus Fervidibacter sacchari</name>
    <dbReference type="NCBI Taxonomy" id="1448929"/>
    <lineage>
        <taxon>Bacteria</taxon>
        <taxon>Candidatus Fervidibacterota</taxon>
        <taxon>Candidatus Fervidibacter</taxon>
    </lineage>
</organism>
<evidence type="ECO:0000259" key="4">
    <source>
        <dbReference type="Pfam" id="PF07738"/>
    </source>
</evidence>